<organism evidence="2 3">
    <name type="scientific">Microbacterium testaceum</name>
    <name type="common">Aureobacterium testaceum</name>
    <name type="synonym">Brevibacterium testaceum</name>
    <dbReference type="NCBI Taxonomy" id="2033"/>
    <lineage>
        <taxon>Bacteria</taxon>
        <taxon>Bacillati</taxon>
        <taxon>Actinomycetota</taxon>
        <taxon>Actinomycetes</taxon>
        <taxon>Micrococcales</taxon>
        <taxon>Microbacteriaceae</taxon>
        <taxon>Microbacterium</taxon>
    </lineage>
</organism>
<comment type="caution">
    <text evidence="2">The sequence shown here is derived from an EMBL/GenBank/DDBJ whole genome shotgun (WGS) entry which is preliminary data.</text>
</comment>
<dbReference type="Proteomes" id="UP000072189">
    <property type="component" value="Unassembled WGS sequence"/>
</dbReference>
<name>A0A147FAX2_MICTE</name>
<gene>
    <name evidence="2" type="ORF">RSA3_03350</name>
</gene>
<protein>
    <submittedName>
        <fullName evidence="2">Uncharacterized protein</fullName>
    </submittedName>
</protein>
<dbReference type="EMBL" id="LDRV01000018">
    <property type="protein sequence ID" value="KTS13743.1"/>
    <property type="molecule type" value="Genomic_DNA"/>
</dbReference>
<feature type="region of interest" description="Disordered" evidence="1">
    <location>
        <begin position="131"/>
        <end position="181"/>
    </location>
</feature>
<accession>A0A147FAX2</accession>
<feature type="compositionally biased region" description="Polar residues" evidence="1">
    <location>
        <begin position="1"/>
        <end position="12"/>
    </location>
</feature>
<evidence type="ECO:0000313" key="3">
    <source>
        <dbReference type="Proteomes" id="UP000072189"/>
    </source>
</evidence>
<feature type="compositionally biased region" description="Low complexity" evidence="1">
    <location>
        <begin position="154"/>
        <end position="163"/>
    </location>
</feature>
<evidence type="ECO:0000256" key="1">
    <source>
        <dbReference type="SAM" id="MobiDB-lite"/>
    </source>
</evidence>
<sequence>MRRAATNTPNSAKETRDDANPTAATPLFEDSSAKTGTQSKAAEPEVTHTPTATRLVRKTPVDLTRVLHARFRRLFPWAPDEGSAFEETATRDRDGMTLRAGGAEAAVLPPAGMPAGRPSIGAGLLTSTVVPTARPVTSAGTRRVTDRGGGGATTGRSSRSAASENSDKERSRRTVVGRAPRTVFVVC</sequence>
<evidence type="ECO:0000313" key="2">
    <source>
        <dbReference type="EMBL" id="KTS13743.1"/>
    </source>
</evidence>
<reference evidence="2 3" key="1">
    <citation type="journal article" date="2016" name="Front. Microbiol.">
        <title>Genomic Resource of Rice Seed Associated Bacteria.</title>
        <authorList>
            <person name="Midha S."/>
            <person name="Bansal K."/>
            <person name="Sharma S."/>
            <person name="Kumar N."/>
            <person name="Patil P.P."/>
            <person name="Chaudhry V."/>
            <person name="Patil P.B."/>
        </authorList>
    </citation>
    <scope>NUCLEOTIDE SEQUENCE [LARGE SCALE GENOMIC DNA]</scope>
    <source>
        <strain evidence="2 3">RSA3</strain>
    </source>
</reference>
<proteinExistence type="predicted"/>
<dbReference type="AlphaFoldDB" id="A0A147FAX2"/>
<feature type="region of interest" description="Disordered" evidence="1">
    <location>
        <begin position="1"/>
        <end position="52"/>
    </location>
</feature>